<dbReference type="GO" id="GO:0008237">
    <property type="term" value="F:metallopeptidase activity"/>
    <property type="evidence" value="ECO:0007669"/>
    <property type="project" value="InterPro"/>
</dbReference>
<accession>A0A7S0SLA7</accession>
<reference evidence="6" key="1">
    <citation type="submission" date="2021-01" db="EMBL/GenBank/DDBJ databases">
        <authorList>
            <person name="Corre E."/>
            <person name="Pelletier E."/>
            <person name="Niang G."/>
            <person name="Scheremetjew M."/>
            <person name="Finn R."/>
            <person name="Kale V."/>
            <person name="Holt S."/>
            <person name="Cochrane G."/>
            <person name="Meng A."/>
            <person name="Brown T."/>
            <person name="Cohen L."/>
        </authorList>
    </citation>
    <scope>NUCLEOTIDE SEQUENCE</scope>
    <source>
        <strain evidence="6">SL-175</strain>
    </source>
</reference>
<name>A0A7S0SLA7_9CHLO</name>
<comment type="subcellular location">
    <subcellularLocation>
        <location evidence="4">Cytoplasm</location>
    </subcellularLocation>
</comment>
<comment type="function">
    <text evidence="4">Component of the eukaryotic translation initiation factor 3 (eIF-3) complex, which is involved in protein synthesis of a specialized repertoire of mRNAs and, together with other initiation factors, stimulates binding of mRNA and methionyl-tRNAi to the 40S ribosome. The eIF-3 complex specifically targets and initiates translation of a subset of mRNAs involved in cell proliferation.</text>
</comment>
<evidence type="ECO:0000259" key="5">
    <source>
        <dbReference type="PROSITE" id="PS50249"/>
    </source>
</evidence>
<organism evidence="6">
    <name type="scientific">Mantoniella antarctica</name>
    <dbReference type="NCBI Taxonomy" id="81844"/>
    <lineage>
        <taxon>Eukaryota</taxon>
        <taxon>Viridiplantae</taxon>
        <taxon>Chlorophyta</taxon>
        <taxon>Mamiellophyceae</taxon>
        <taxon>Mamiellales</taxon>
        <taxon>Mamiellaceae</taxon>
        <taxon>Mantoniella</taxon>
    </lineage>
</organism>
<dbReference type="PROSITE" id="PS50249">
    <property type="entry name" value="MPN"/>
    <property type="match status" value="1"/>
</dbReference>
<dbReference type="AlphaFoldDB" id="A0A7S0SLA7"/>
<keyword evidence="2 4" id="KW-0396">Initiation factor</keyword>
<dbReference type="PANTHER" id="PTHR10410">
    <property type="entry name" value="EUKARYOTIC TRANSLATION INITIATION FACTOR 3 -RELATED"/>
    <property type="match status" value="1"/>
</dbReference>
<dbReference type="HAMAP" id="MF_03007">
    <property type="entry name" value="eIF3h"/>
    <property type="match status" value="1"/>
</dbReference>
<comment type="subunit">
    <text evidence="4">Component of the eukaryotic translation initiation factor 3 (eIF-3) complex.</text>
</comment>
<dbReference type="InterPro" id="IPR000555">
    <property type="entry name" value="JAMM/MPN+_dom"/>
</dbReference>
<keyword evidence="1 4" id="KW-0963">Cytoplasm</keyword>
<dbReference type="GO" id="GO:0001732">
    <property type="term" value="P:formation of cytoplasmic translation initiation complex"/>
    <property type="evidence" value="ECO:0007669"/>
    <property type="project" value="UniProtKB-UniRule"/>
</dbReference>
<dbReference type="InterPro" id="IPR027524">
    <property type="entry name" value="eIF3h"/>
</dbReference>
<sequence>MNFAQSIAKPQDGAETPLRSVQIDGQVVMKIVKHCKEQSPTLVTGQLLGLDIGATLEVTDCFPFPSRSASTNAGVDEEADEDEGANYQLEMMRCLREINVDNNTVGWYQSTYLGSYYTEELIETFLAYQENIKRCVCIVYDPRRSTQGSFGLKALRLTETFMEIYKAGEFTFEKITDKSISWQDIVTEVPVTISNSALVSAVMGELTRGPAGDDAADVVQADLDRLSMSTNPFLEKSLEYLSECMDDLAAEQQKVAFYQRNLSRQQLQQAQWAQKRKQENLARRAAGQELLPEEEDANNPAFKTLTEPSRLEGFLITNQVNQYCNQIQDFSQQSLQKLYLVSGAQGVGSVAPGVDSSA</sequence>
<dbReference type="EMBL" id="HBFC01019607">
    <property type="protein sequence ID" value="CAD8709038.1"/>
    <property type="molecule type" value="Transcribed_RNA"/>
</dbReference>
<gene>
    <name evidence="6" type="ORF">MANT1106_LOCUS11721</name>
</gene>
<dbReference type="InterPro" id="IPR045810">
    <property type="entry name" value="eIF3h_C"/>
</dbReference>
<evidence type="ECO:0000256" key="1">
    <source>
        <dbReference type="ARBA" id="ARBA00022490"/>
    </source>
</evidence>
<evidence type="ECO:0000256" key="4">
    <source>
        <dbReference type="HAMAP-Rule" id="MF_03007"/>
    </source>
</evidence>
<evidence type="ECO:0000313" key="6">
    <source>
        <dbReference type="EMBL" id="CAD8709038.1"/>
    </source>
</evidence>
<protein>
    <recommendedName>
        <fullName evidence="4">Eukaryotic translation initiation factor 3 subunit H</fullName>
        <shortName evidence="4">eIF3h</shortName>
    </recommendedName>
</protein>
<evidence type="ECO:0000256" key="3">
    <source>
        <dbReference type="ARBA" id="ARBA00022917"/>
    </source>
</evidence>
<proteinExistence type="inferred from homology"/>
<dbReference type="SMART" id="SM00232">
    <property type="entry name" value="JAB_MPN"/>
    <property type="match status" value="1"/>
</dbReference>
<dbReference type="GO" id="GO:0003743">
    <property type="term" value="F:translation initiation factor activity"/>
    <property type="evidence" value="ECO:0007669"/>
    <property type="project" value="UniProtKB-UniRule"/>
</dbReference>
<dbReference type="Gene3D" id="3.40.140.10">
    <property type="entry name" value="Cytidine Deaminase, domain 2"/>
    <property type="match status" value="1"/>
</dbReference>
<dbReference type="Pfam" id="PF19445">
    <property type="entry name" value="eIF3h_C"/>
    <property type="match status" value="1"/>
</dbReference>
<dbReference type="InterPro" id="IPR050242">
    <property type="entry name" value="JAMM_MPN+_peptidase_M67A"/>
</dbReference>
<dbReference type="GO" id="GO:0005852">
    <property type="term" value="C:eukaryotic translation initiation factor 3 complex"/>
    <property type="evidence" value="ECO:0007669"/>
    <property type="project" value="UniProtKB-UniRule"/>
</dbReference>
<keyword evidence="3 4" id="KW-0648">Protein biosynthesis</keyword>
<dbReference type="InterPro" id="IPR037518">
    <property type="entry name" value="MPN"/>
</dbReference>
<dbReference type="GO" id="GO:0016282">
    <property type="term" value="C:eukaryotic 43S preinitiation complex"/>
    <property type="evidence" value="ECO:0007669"/>
    <property type="project" value="UniProtKB-UniRule"/>
</dbReference>
<comment type="similarity">
    <text evidence="4">Belongs to the eIF-3 subunit H family.</text>
</comment>
<dbReference type="Pfam" id="PF01398">
    <property type="entry name" value="JAB"/>
    <property type="match status" value="1"/>
</dbReference>
<feature type="domain" description="MPN" evidence="5">
    <location>
        <begin position="21"/>
        <end position="161"/>
    </location>
</feature>
<evidence type="ECO:0000256" key="2">
    <source>
        <dbReference type="ARBA" id="ARBA00022540"/>
    </source>
</evidence>
<dbReference type="CDD" id="cd08065">
    <property type="entry name" value="MPN_eIF3h"/>
    <property type="match status" value="1"/>
</dbReference>
<dbReference type="GO" id="GO:0033290">
    <property type="term" value="C:eukaryotic 48S preinitiation complex"/>
    <property type="evidence" value="ECO:0007669"/>
    <property type="project" value="UniProtKB-UniRule"/>
</dbReference>